<dbReference type="InterPro" id="IPR013830">
    <property type="entry name" value="SGNH_hydro"/>
</dbReference>
<dbReference type="SUPFAM" id="SSF52266">
    <property type="entry name" value="SGNH hydrolase"/>
    <property type="match status" value="1"/>
</dbReference>
<dbReference type="InterPro" id="IPR036514">
    <property type="entry name" value="SGNH_hydro_sf"/>
</dbReference>
<dbReference type="GO" id="GO:0004622">
    <property type="term" value="F:phosphatidylcholine lysophospholipase activity"/>
    <property type="evidence" value="ECO:0007669"/>
    <property type="project" value="TreeGrafter"/>
</dbReference>
<gene>
    <name evidence="3" type="ORF">PPNO1_LOCUS2375</name>
</gene>
<organism evidence="3 4">
    <name type="scientific">Parascedosporium putredinis</name>
    <dbReference type="NCBI Taxonomy" id="1442378"/>
    <lineage>
        <taxon>Eukaryota</taxon>
        <taxon>Fungi</taxon>
        <taxon>Dikarya</taxon>
        <taxon>Ascomycota</taxon>
        <taxon>Pezizomycotina</taxon>
        <taxon>Sordariomycetes</taxon>
        <taxon>Hypocreomycetidae</taxon>
        <taxon>Microascales</taxon>
        <taxon>Microascaceae</taxon>
        <taxon>Parascedosporium</taxon>
    </lineage>
</organism>
<keyword evidence="1" id="KW-0732">Signal</keyword>
<evidence type="ECO:0000313" key="3">
    <source>
        <dbReference type="EMBL" id="CAI4212618.1"/>
    </source>
</evidence>
<dbReference type="InterPro" id="IPR051532">
    <property type="entry name" value="Ester_Hydrolysis_Enzymes"/>
</dbReference>
<feature type="chain" id="PRO_5040257485" description="SGNH hydrolase-type esterase domain-containing protein" evidence="1">
    <location>
        <begin position="20"/>
        <end position="241"/>
    </location>
</feature>
<comment type="caution">
    <text evidence="3">The sequence shown here is derived from an EMBL/GenBank/DDBJ whole genome shotgun (WGS) entry which is preliminary data.</text>
</comment>
<dbReference type="Gene3D" id="3.40.50.1110">
    <property type="entry name" value="SGNH hydrolase"/>
    <property type="match status" value="1"/>
</dbReference>
<evidence type="ECO:0000256" key="1">
    <source>
        <dbReference type="SAM" id="SignalP"/>
    </source>
</evidence>
<proteinExistence type="predicted"/>
<dbReference type="Pfam" id="PF13472">
    <property type="entry name" value="Lipase_GDSL_2"/>
    <property type="match status" value="1"/>
</dbReference>
<evidence type="ECO:0000313" key="4">
    <source>
        <dbReference type="Proteomes" id="UP000838763"/>
    </source>
</evidence>
<feature type="signal peptide" evidence="1">
    <location>
        <begin position="1"/>
        <end position="19"/>
    </location>
</feature>
<dbReference type="OrthoDB" id="2119228at2759"/>
<protein>
    <recommendedName>
        <fullName evidence="2">SGNH hydrolase-type esterase domain-containing protein</fullName>
    </recommendedName>
</protein>
<feature type="domain" description="SGNH hydrolase-type esterase" evidence="2">
    <location>
        <begin position="27"/>
        <end position="210"/>
    </location>
</feature>
<dbReference type="EMBL" id="CALLCH030000005">
    <property type="protein sequence ID" value="CAI4212618.1"/>
    <property type="molecule type" value="Genomic_DNA"/>
</dbReference>
<name>A0A9P1GYI3_9PEZI</name>
<dbReference type="CDD" id="cd01833">
    <property type="entry name" value="XynB_like"/>
    <property type="match status" value="1"/>
</dbReference>
<keyword evidence="4" id="KW-1185">Reference proteome</keyword>
<dbReference type="PANTHER" id="PTHR30383">
    <property type="entry name" value="THIOESTERASE 1/PROTEASE 1/LYSOPHOSPHOLIPASE L1"/>
    <property type="match status" value="1"/>
</dbReference>
<dbReference type="PANTHER" id="PTHR30383:SF2">
    <property type="entry name" value="CELLULOSE-BINDING PROTEIN"/>
    <property type="match status" value="1"/>
</dbReference>
<reference evidence="3" key="1">
    <citation type="submission" date="2022-11" db="EMBL/GenBank/DDBJ databases">
        <authorList>
            <person name="Scott C."/>
            <person name="Bruce N."/>
        </authorList>
    </citation>
    <scope>NUCLEOTIDE SEQUENCE</scope>
</reference>
<sequence length="241" mass="25115">MLGYKSIVAALALLGGVMAQNPVKIMALGDSITGSPGCWRALLWQKLQAASITQTDFVGTLAGQGCGFAYDGENEGHGGFLATNIASQGLLRGWLSSTNPDVVMMHLGTNDVWSNISPAVILASFETLLGDMRANNPSMKILVAQIIPMAPSGCAECGARVVAFNAAIEAWAPTVSSAASPVTVVDCFTGFNTATMTGDGVHPNELGNQALATSWFEPLADVIQGVLNKCKKKRAEEAALE</sequence>
<evidence type="ECO:0000259" key="2">
    <source>
        <dbReference type="Pfam" id="PF13472"/>
    </source>
</evidence>
<accession>A0A9P1GYI3</accession>
<dbReference type="Proteomes" id="UP000838763">
    <property type="component" value="Unassembled WGS sequence"/>
</dbReference>
<dbReference type="AlphaFoldDB" id="A0A9P1GYI3"/>